<accession>A0A9P6TGH1</accession>
<evidence type="ECO:0000256" key="1">
    <source>
        <dbReference type="SAM" id="MobiDB-lite"/>
    </source>
</evidence>
<feature type="region of interest" description="Disordered" evidence="1">
    <location>
        <begin position="1"/>
        <end position="45"/>
    </location>
</feature>
<dbReference type="EMBL" id="MU167225">
    <property type="protein sequence ID" value="KAG0149768.1"/>
    <property type="molecule type" value="Genomic_DNA"/>
</dbReference>
<dbReference type="Proteomes" id="UP000886653">
    <property type="component" value="Unassembled WGS sequence"/>
</dbReference>
<keyword evidence="3" id="KW-1185">Reference proteome</keyword>
<feature type="region of interest" description="Disordered" evidence="1">
    <location>
        <begin position="223"/>
        <end position="258"/>
    </location>
</feature>
<feature type="compositionally biased region" description="Polar residues" evidence="1">
    <location>
        <begin position="223"/>
        <end position="236"/>
    </location>
</feature>
<gene>
    <name evidence="2" type="ORF">CROQUDRAFT_88865</name>
</gene>
<evidence type="ECO:0000313" key="2">
    <source>
        <dbReference type="EMBL" id="KAG0149768.1"/>
    </source>
</evidence>
<feature type="region of interest" description="Disordered" evidence="1">
    <location>
        <begin position="68"/>
        <end position="113"/>
    </location>
</feature>
<organism evidence="2 3">
    <name type="scientific">Cronartium quercuum f. sp. fusiforme G11</name>
    <dbReference type="NCBI Taxonomy" id="708437"/>
    <lineage>
        <taxon>Eukaryota</taxon>
        <taxon>Fungi</taxon>
        <taxon>Dikarya</taxon>
        <taxon>Basidiomycota</taxon>
        <taxon>Pucciniomycotina</taxon>
        <taxon>Pucciniomycetes</taxon>
        <taxon>Pucciniales</taxon>
        <taxon>Coleosporiaceae</taxon>
        <taxon>Cronartium</taxon>
    </lineage>
</organism>
<proteinExistence type="predicted"/>
<name>A0A9P6TGH1_9BASI</name>
<feature type="compositionally biased region" description="Low complexity" evidence="1">
    <location>
        <begin position="159"/>
        <end position="173"/>
    </location>
</feature>
<sequence length="519" mass="58117">MTLSQAVQPLSVPSQATQESSQLQDAVEIRTNTDESDHIENPPLVGNSIRRFKPFAATHQRVLELRQYNHGRPSKPRRQIPFRFVSSPLKKNFGPCHRKGKLKPSNRKSRSSNFESFRINSFSKPYPVMPNAKKYLDSVYRSNAIRLSKCVMKSSSNFSSVDHSLRSSTSSTDSSKKKNSLLDRLLFQSESSGQSFSAPIRNVYLETDPEVRLQDIMAGKWRYNSSDHQNPDQSEVASVATEHDLPGSLSGQSSAPPIRDVFLGSTPDDEPTKRWENQRQCENAETVVNRVEPQVQTQNAFLGGLGTHSNEILMTNSQGSRSAGSSKKIFGASLSPLMNHSKTQDSRFPSNNLSYPCPRNRLSSMITYEQDSPELPDGGISQTKESFQVSKNFLISPLVTHQSQIVDHQPFEITPNPEPGPFTIKNLSQSVTQVRKQLEFLIPSNLRRPLMEAVQSVNESTSLRTGPFSAFWTSSAFVEEELVVISQVKEDDQNMEQTLSSPIARWCDPHPFLTSSSDH</sequence>
<protein>
    <submittedName>
        <fullName evidence="2">Uncharacterized protein</fullName>
    </submittedName>
</protein>
<feature type="compositionally biased region" description="Basic and acidic residues" evidence="1">
    <location>
        <begin position="27"/>
        <end position="40"/>
    </location>
</feature>
<feature type="compositionally biased region" description="Basic residues" evidence="1">
    <location>
        <begin position="96"/>
        <end position="110"/>
    </location>
</feature>
<feature type="region of interest" description="Disordered" evidence="1">
    <location>
        <begin position="159"/>
        <end position="178"/>
    </location>
</feature>
<reference evidence="2" key="1">
    <citation type="submission" date="2013-11" db="EMBL/GenBank/DDBJ databases">
        <title>Genome sequence of the fusiform rust pathogen reveals effectors for host alternation and coevolution with pine.</title>
        <authorList>
            <consortium name="DOE Joint Genome Institute"/>
            <person name="Smith K."/>
            <person name="Pendleton A."/>
            <person name="Kubisiak T."/>
            <person name="Anderson C."/>
            <person name="Salamov A."/>
            <person name="Aerts A."/>
            <person name="Riley R."/>
            <person name="Clum A."/>
            <person name="Lindquist E."/>
            <person name="Ence D."/>
            <person name="Campbell M."/>
            <person name="Kronenberg Z."/>
            <person name="Feau N."/>
            <person name="Dhillon B."/>
            <person name="Hamelin R."/>
            <person name="Burleigh J."/>
            <person name="Smith J."/>
            <person name="Yandell M."/>
            <person name="Nelson C."/>
            <person name="Grigoriev I."/>
            <person name="Davis J."/>
        </authorList>
    </citation>
    <scope>NUCLEOTIDE SEQUENCE</scope>
    <source>
        <strain evidence="2">G11</strain>
    </source>
</reference>
<comment type="caution">
    <text evidence="2">The sequence shown here is derived from an EMBL/GenBank/DDBJ whole genome shotgun (WGS) entry which is preliminary data.</text>
</comment>
<feature type="compositionally biased region" description="Polar residues" evidence="1">
    <location>
        <begin position="1"/>
        <end position="24"/>
    </location>
</feature>
<dbReference type="AlphaFoldDB" id="A0A9P6TGH1"/>
<evidence type="ECO:0000313" key="3">
    <source>
        <dbReference type="Proteomes" id="UP000886653"/>
    </source>
</evidence>